<evidence type="ECO:0000313" key="3">
    <source>
        <dbReference type="Proteomes" id="UP000585474"/>
    </source>
</evidence>
<sequence length="71" mass="7749">MRQPMQNILLELLPSQVQTCQNILLNWASLSLPASALPSPLPPAPSIALAPETRPSFIPDKASNPTLPWQH</sequence>
<dbReference type="AlphaFoldDB" id="A0A7J0EHJ6"/>
<dbReference type="EMBL" id="BJWL01000004">
    <property type="protein sequence ID" value="GFY85955.1"/>
    <property type="molecule type" value="Genomic_DNA"/>
</dbReference>
<accession>A0A7J0EHJ6</accession>
<evidence type="ECO:0000313" key="2">
    <source>
        <dbReference type="EMBL" id="GFY85955.1"/>
    </source>
</evidence>
<dbReference type="Proteomes" id="UP000585474">
    <property type="component" value="Unassembled WGS sequence"/>
</dbReference>
<protein>
    <submittedName>
        <fullName evidence="2">Uncharacterized protein</fullName>
    </submittedName>
</protein>
<organism evidence="2 3">
    <name type="scientific">Actinidia rufa</name>
    <dbReference type="NCBI Taxonomy" id="165716"/>
    <lineage>
        <taxon>Eukaryota</taxon>
        <taxon>Viridiplantae</taxon>
        <taxon>Streptophyta</taxon>
        <taxon>Embryophyta</taxon>
        <taxon>Tracheophyta</taxon>
        <taxon>Spermatophyta</taxon>
        <taxon>Magnoliopsida</taxon>
        <taxon>eudicotyledons</taxon>
        <taxon>Gunneridae</taxon>
        <taxon>Pentapetalae</taxon>
        <taxon>asterids</taxon>
        <taxon>Ericales</taxon>
        <taxon>Actinidiaceae</taxon>
        <taxon>Actinidia</taxon>
    </lineage>
</organism>
<proteinExistence type="predicted"/>
<keyword evidence="3" id="KW-1185">Reference proteome</keyword>
<comment type="caution">
    <text evidence="2">The sequence shown here is derived from an EMBL/GenBank/DDBJ whole genome shotgun (WGS) entry which is preliminary data.</text>
</comment>
<evidence type="ECO:0000256" key="1">
    <source>
        <dbReference type="SAM" id="MobiDB-lite"/>
    </source>
</evidence>
<name>A0A7J0EHJ6_9ERIC</name>
<reference evidence="2 3" key="1">
    <citation type="submission" date="2019-07" db="EMBL/GenBank/DDBJ databases">
        <title>De Novo Assembly of kiwifruit Actinidia rufa.</title>
        <authorList>
            <person name="Sugita-Konishi S."/>
            <person name="Sato K."/>
            <person name="Mori E."/>
            <person name="Abe Y."/>
            <person name="Kisaki G."/>
            <person name="Hamano K."/>
            <person name="Suezawa K."/>
            <person name="Otani M."/>
            <person name="Fukuda T."/>
            <person name="Manabe T."/>
            <person name="Gomi K."/>
            <person name="Tabuchi M."/>
            <person name="Akimitsu K."/>
            <person name="Kataoka I."/>
        </authorList>
    </citation>
    <scope>NUCLEOTIDE SEQUENCE [LARGE SCALE GENOMIC DNA]</scope>
    <source>
        <strain evidence="3">cv. Fuchu</strain>
    </source>
</reference>
<feature type="region of interest" description="Disordered" evidence="1">
    <location>
        <begin position="48"/>
        <end position="71"/>
    </location>
</feature>
<gene>
    <name evidence="2" type="ORF">Acr_04g0006930</name>
</gene>